<dbReference type="Gene3D" id="1.10.600.10">
    <property type="entry name" value="Farnesyl Diphosphate Synthase"/>
    <property type="match status" value="1"/>
</dbReference>
<dbReference type="OrthoDB" id="4353112at2759"/>
<organism evidence="1 2">
    <name type="scientific">Trematosphaeria pertusa</name>
    <dbReference type="NCBI Taxonomy" id="390896"/>
    <lineage>
        <taxon>Eukaryota</taxon>
        <taxon>Fungi</taxon>
        <taxon>Dikarya</taxon>
        <taxon>Ascomycota</taxon>
        <taxon>Pezizomycotina</taxon>
        <taxon>Dothideomycetes</taxon>
        <taxon>Pleosporomycetidae</taxon>
        <taxon>Pleosporales</taxon>
        <taxon>Massarineae</taxon>
        <taxon>Trematosphaeriaceae</taxon>
        <taxon>Trematosphaeria</taxon>
    </lineage>
</organism>
<dbReference type="SUPFAM" id="SSF48576">
    <property type="entry name" value="Terpenoid synthases"/>
    <property type="match status" value="1"/>
</dbReference>
<dbReference type="InterPro" id="IPR008949">
    <property type="entry name" value="Isoprenoid_synthase_dom_sf"/>
</dbReference>
<dbReference type="AlphaFoldDB" id="A0A6A6I9W3"/>
<reference evidence="1" key="1">
    <citation type="journal article" date="2020" name="Stud. Mycol.">
        <title>101 Dothideomycetes genomes: a test case for predicting lifestyles and emergence of pathogens.</title>
        <authorList>
            <person name="Haridas S."/>
            <person name="Albert R."/>
            <person name="Binder M."/>
            <person name="Bloem J."/>
            <person name="Labutti K."/>
            <person name="Salamov A."/>
            <person name="Andreopoulos B."/>
            <person name="Baker S."/>
            <person name="Barry K."/>
            <person name="Bills G."/>
            <person name="Bluhm B."/>
            <person name="Cannon C."/>
            <person name="Castanera R."/>
            <person name="Culley D."/>
            <person name="Daum C."/>
            <person name="Ezra D."/>
            <person name="Gonzalez J."/>
            <person name="Henrissat B."/>
            <person name="Kuo A."/>
            <person name="Liang C."/>
            <person name="Lipzen A."/>
            <person name="Lutzoni F."/>
            <person name="Magnuson J."/>
            <person name="Mondo S."/>
            <person name="Nolan M."/>
            <person name="Ohm R."/>
            <person name="Pangilinan J."/>
            <person name="Park H.-J."/>
            <person name="Ramirez L."/>
            <person name="Alfaro M."/>
            <person name="Sun H."/>
            <person name="Tritt A."/>
            <person name="Yoshinaga Y."/>
            <person name="Zwiers L.-H."/>
            <person name="Turgeon B."/>
            <person name="Goodwin S."/>
            <person name="Spatafora J."/>
            <person name="Crous P."/>
            <person name="Grigoriev I."/>
        </authorList>
    </citation>
    <scope>NUCLEOTIDE SEQUENCE</scope>
    <source>
        <strain evidence="1">CBS 122368</strain>
    </source>
</reference>
<proteinExistence type="predicted"/>
<evidence type="ECO:0000313" key="1">
    <source>
        <dbReference type="EMBL" id="KAF2247355.1"/>
    </source>
</evidence>
<dbReference type="GeneID" id="54582639"/>
<dbReference type="RefSeq" id="XP_033682359.1">
    <property type="nucleotide sequence ID" value="XM_033829309.1"/>
</dbReference>
<dbReference type="Proteomes" id="UP000800094">
    <property type="component" value="Unassembled WGS sequence"/>
</dbReference>
<gene>
    <name evidence="1" type="ORF">BU26DRAFT_520537</name>
</gene>
<protein>
    <submittedName>
        <fullName evidence="1">Terpenoid synthase</fullName>
    </submittedName>
</protein>
<accession>A0A6A6I9W3</accession>
<name>A0A6A6I9W3_9PLEO</name>
<sequence>MPRAEAHKASMRLKAMVQGDGAVRPETPLEALFDRVRKAFLAVDHAQGMHALTTWVAWFDNAHARDMGSFSTFDEFVAYRRENFGWPAICGMLIYAMDIDISAEEIASVQPLLRPAALSMMYTNDYWSVAKELRAVSKGVAYSMDCTSALIKMEGLSEEQALGKVKSLAMQYEEEAMGLANELLGPGSKLPENVQRYVQGVYWVIGGTGLWSATCPRYHGGVGT</sequence>
<dbReference type="Pfam" id="PF19086">
    <property type="entry name" value="Terpene_syn_C_2"/>
    <property type="match status" value="1"/>
</dbReference>
<keyword evidence="2" id="KW-1185">Reference proteome</keyword>
<dbReference type="EMBL" id="ML987197">
    <property type="protein sequence ID" value="KAF2247355.1"/>
    <property type="molecule type" value="Genomic_DNA"/>
</dbReference>
<evidence type="ECO:0000313" key="2">
    <source>
        <dbReference type="Proteomes" id="UP000800094"/>
    </source>
</evidence>